<gene>
    <name evidence="1" type="ORF">DFQ27_004279</name>
</gene>
<comment type="caution">
    <text evidence="1">The sequence shown here is derived from an EMBL/GenBank/DDBJ whole genome shotgun (WGS) entry which is preliminary data.</text>
</comment>
<dbReference type="GO" id="GO:0006629">
    <property type="term" value="P:lipid metabolic process"/>
    <property type="evidence" value="ECO:0007669"/>
    <property type="project" value="InterPro"/>
</dbReference>
<dbReference type="Proteomes" id="UP000807716">
    <property type="component" value="Unassembled WGS sequence"/>
</dbReference>
<dbReference type="InterPro" id="IPR051057">
    <property type="entry name" value="PI-PLC_domain"/>
</dbReference>
<evidence type="ECO:0000313" key="1">
    <source>
        <dbReference type="EMBL" id="KAG0270567.1"/>
    </source>
</evidence>
<dbReference type="EMBL" id="JAAAJB010000003">
    <property type="protein sequence ID" value="KAG0270567.1"/>
    <property type="molecule type" value="Genomic_DNA"/>
</dbReference>
<dbReference type="Pfam" id="PF26146">
    <property type="entry name" value="PI-PLC_X"/>
    <property type="match status" value="1"/>
</dbReference>
<dbReference type="Gene3D" id="3.20.20.190">
    <property type="entry name" value="Phosphatidylinositol (PI) phosphodiesterase"/>
    <property type="match status" value="1"/>
</dbReference>
<sequence length="478" mass="53339">MAFTDTIPLSATTAFTSPGCPAGSSSSAQEIGSSNIHDGPVSYGAVSFESRPLSLFTSFAALNEASMTCNGRADLCDLRYNQVTYAGTHNSAAYDLKYDCDTAVETCLQSTTYCVQQQQNCTKGWETRCTKMSNTCLDRLPGWLHWLCGAFSSVCESTEQFCLGWEQICTSSVQVCTLWGSACLDVVPQWLLPCLWENQPGHPITQQLNDGIRFLDLGTCLTVDNSSVVMCHGFGAQRAIGVSLDSVLSAILDFYLKNPTEILTLEFNEADGDASDMAIMSGIIVQKMKQYFVLPNGHSLLWTRNSTEERWPTLREMVTKNQRIMVFMGSVYDPIPAPKPAWANQKDVWKYDAFRYTYADTTPDQLNATYHQYCSQGPKKDGSFIPWQQIDINMAIILEELMAEIKAGKMPKVCLEGLAIQTNGAFLDGIADYCYNKFPYWFRVRVNYYWHGNVFSVTNKFNDLNVARVKAGDSLTPY</sequence>
<name>A0A9P6QLS7_9FUNG</name>
<dbReference type="AlphaFoldDB" id="A0A9P6QLS7"/>
<proteinExistence type="predicted"/>
<evidence type="ECO:0000313" key="2">
    <source>
        <dbReference type="Proteomes" id="UP000807716"/>
    </source>
</evidence>
<dbReference type="CDD" id="cd08557">
    <property type="entry name" value="PI-PLCc_bacteria_like"/>
    <property type="match status" value="1"/>
</dbReference>
<dbReference type="PANTHER" id="PTHR13593">
    <property type="match status" value="1"/>
</dbReference>
<keyword evidence="2" id="KW-1185">Reference proteome</keyword>
<accession>A0A9P6QLS7</accession>
<dbReference type="OrthoDB" id="7984201at2759"/>
<dbReference type="GO" id="GO:0008081">
    <property type="term" value="F:phosphoric diester hydrolase activity"/>
    <property type="evidence" value="ECO:0007669"/>
    <property type="project" value="InterPro"/>
</dbReference>
<protein>
    <recommendedName>
        <fullName evidence="3">PLC-like phosphodiesterase</fullName>
    </recommendedName>
</protein>
<evidence type="ECO:0008006" key="3">
    <source>
        <dbReference type="Google" id="ProtNLM"/>
    </source>
</evidence>
<dbReference type="SUPFAM" id="SSF51695">
    <property type="entry name" value="PLC-like phosphodiesterases"/>
    <property type="match status" value="1"/>
</dbReference>
<reference evidence="1" key="1">
    <citation type="journal article" date="2020" name="Fungal Divers.">
        <title>Resolving the Mortierellaceae phylogeny through synthesis of multi-gene phylogenetics and phylogenomics.</title>
        <authorList>
            <person name="Vandepol N."/>
            <person name="Liber J."/>
            <person name="Desiro A."/>
            <person name="Na H."/>
            <person name="Kennedy M."/>
            <person name="Barry K."/>
            <person name="Grigoriev I.V."/>
            <person name="Miller A.N."/>
            <person name="O'Donnell K."/>
            <person name="Stajich J.E."/>
            <person name="Bonito G."/>
        </authorList>
    </citation>
    <scope>NUCLEOTIDE SEQUENCE</scope>
    <source>
        <strain evidence="1">BC1065</strain>
    </source>
</reference>
<dbReference type="PROSITE" id="PS50007">
    <property type="entry name" value="PIPLC_X_DOMAIN"/>
    <property type="match status" value="1"/>
</dbReference>
<organism evidence="1 2">
    <name type="scientific">Actinomortierella ambigua</name>
    <dbReference type="NCBI Taxonomy" id="1343610"/>
    <lineage>
        <taxon>Eukaryota</taxon>
        <taxon>Fungi</taxon>
        <taxon>Fungi incertae sedis</taxon>
        <taxon>Mucoromycota</taxon>
        <taxon>Mortierellomycotina</taxon>
        <taxon>Mortierellomycetes</taxon>
        <taxon>Mortierellales</taxon>
        <taxon>Mortierellaceae</taxon>
        <taxon>Actinomortierella</taxon>
    </lineage>
</organism>
<dbReference type="PANTHER" id="PTHR13593:SF140">
    <property type="entry name" value="PLC-LIKE PHOSPHODIESTERASE"/>
    <property type="match status" value="1"/>
</dbReference>
<dbReference type="InterPro" id="IPR017946">
    <property type="entry name" value="PLC-like_Pdiesterase_TIM-brl"/>
</dbReference>